<feature type="domain" description="FIST C-domain" evidence="2">
    <location>
        <begin position="232"/>
        <end position="377"/>
    </location>
</feature>
<protein>
    <recommendedName>
        <fullName evidence="5">FIST N domain protein</fullName>
    </recommendedName>
</protein>
<evidence type="ECO:0000313" key="4">
    <source>
        <dbReference type="Proteomes" id="UP000624709"/>
    </source>
</evidence>
<dbReference type="EMBL" id="BOMS01000088">
    <property type="protein sequence ID" value="GIE69531.1"/>
    <property type="molecule type" value="Genomic_DNA"/>
</dbReference>
<evidence type="ECO:0008006" key="5">
    <source>
        <dbReference type="Google" id="ProtNLM"/>
    </source>
</evidence>
<accession>A0ABQ4BFT2</accession>
<dbReference type="Pfam" id="PF10442">
    <property type="entry name" value="FIST_C"/>
    <property type="match status" value="1"/>
</dbReference>
<evidence type="ECO:0000259" key="1">
    <source>
        <dbReference type="SMART" id="SM00897"/>
    </source>
</evidence>
<dbReference type="Pfam" id="PF08495">
    <property type="entry name" value="FIST"/>
    <property type="match status" value="1"/>
</dbReference>
<dbReference type="Proteomes" id="UP000624709">
    <property type="component" value="Unassembled WGS sequence"/>
</dbReference>
<evidence type="ECO:0000313" key="3">
    <source>
        <dbReference type="EMBL" id="GIE69531.1"/>
    </source>
</evidence>
<name>A0ABQ4BFT2_9ACTN</name>
<feature type="domain" description="FIST" evidence="1">
    <location>
        <begin position="36"/>
        <end position="231"/>
    </location>
</feature>
<dbReference type="PANTHER" id="PTHR40252">
    <property type="entry name" value="BLR0328 PROTEIN"/>
    <property type="match status" value="1"/>
</dbReference>
<comment type="caution">
    <text evidence="3">The sequence shown here is derived from an EMBL/GenBank/DDBJ whole genome shotgun (WGS) entry which is preliminary data.</text>
</comment>
<dbReference type="InterPro" id="IPR013702">
    <property type="entry name" value="FIST_domain_N"/>
</dbReference>
<gene>
    <name evidence="3" type="ORF">Apa02nite_056390</name>
</gene>
<proteinExistence type="predicted"/>
<sequence>MHGSDQLGHGSSQAADAGEAATAAVQEALGGRTPTAADLVLVFPTIDYDPHQFFAAAQRAAGDAQVVGCTSFRSFTSTANLQRGAVAVHLPAGGLSFGIALHDEIGRDVLGAAQAVTATARDRAGPDAGHPVLLMLSDGFAGDQRAVVRGAYTVAGATVPIIGGAAAENLSMTQTFQYAEGRVATNGLIAVWINSPRPLGIGVEHGWHAIGDPMIVTRAKRNIIHELDGRPAVEVYLSQRGTDLPPGVREGLWDRPFARAALGHPLGLADALGRFAGRHILDRTPDGGLAMFGHVTEQSVVQVMAGDHGDLLDAAARSGADAAAQLGRPARGALVFSCAGRVHPLGEHIEAEAVAVQAGTGGAPIAGFFTYGEFARVTGSTGFHNATVVTLAL</sequence>
<dbReference type="InterPro" id="IPR019494">
    <property type="entry name" value="FIST_C"/>
</dbReference>
<dbReference type="SMART" id="SM00897">
    <property type="entry name" value="FIST"/>
    <property type="match status" value="1"/>
</dbReference>
<dbReference type="SMART" id="SM01204">
    <property type="entry name" value="FIST_C"/>
    <property type="match status" value="1"/>
</dbReference>
<organism evidence="3 4">
    <name type="scientific">Actinoplanes palleronii</name>
    <dbReference type="NCBI Taxonomy" id="113570"/>
    <lineage>
        <taxon>Bacteria</taxon>
        <taxon>Bacillati</taxon>
        <taxon>Actinomycetota</taxon>
        <taxon>Actinomycetes</taxon>
        <taxon>Micromonosporales</taxon>
        <taxon>Micromonosporaceae</taxon>
        <taxon>Actinoplanes</taxon>
    </lineage>
</organism>
<reference evidence="3 4" key="1">
    <citation type="submission" date="2021-01" db="EMBL/GenBank/DDBJ databases">
        <title>Whole genome shotgun sequence of Actinoplanes palleronii NBRC 14916.</title>
        <authorList>
            <person name="Komaki H."/>
            <person name="Tamura T."/>
        </authorList>
    </citation>
    <scope>NUCLEOTIDE SEQUENCE [LARGE SCALE GENOMIC DNA]</scope>
    <source>
        <strain evidence="3 4">NBRC 14916</strain>
    </source>
</reference>
<evidence type="ECO:0000259" key="2">
    <source>
        <dbReference type="SMART" id="SM01204"/>
    </source>
</evidence>
<keyword evidence="4" id="KW-1185">Reference proteome</keyword>
<dbReference type="PANTHER" id="PTHR40252:SF2">
    <property type="entry name" value="BLR0328 PROTEIN"/>
    <property type="match status" value="1"/>
</dbReference>
<dbReference type="RefSeq" id="WP_203827675.1">
    <property type="nucleotide sequence ID" value="NZ_BAAATY010000019.1"/>
</dbReference>